<protein>
    <submittedName>
        <fullName evidence="2">Uncharacterized protein</fullName>
    </submittedName>
</protein>
<keyword evidence="1" id="KW-0812">Transmembrane</keyword>
<proteinExistence type="predicted"/>
<gene>
    <name evidence="2" type="ORF">MAMMFC1_02739</name>
</gene>
<dbReference type="KEGG" id="mana:MAMMFC1_02739"/>
<evidence type="ECO:0000256" key="1">
    <source>
        <dbReference type="SAM" id="Phobius"/>
    </source>
</evidence>
<keyword evidence="3" id="KW-1185">Reference proteome</keyword>
<feature type="transmembrane region" description="Helical" evidence="1">
    <location>
        <begin position="21"/>
        <end position="46"/>
    </location>
</feature>
<keyword evidence="1" id="KW-0472">Membrane</keyword>
<evidence type="ECO:0000313" key="2">
    <source>
        <dbReference type="EMBL" id="BBB92054.1"/>
    </source>
</evidence>
<name>A0A348ALV6_9FIRM</name>
<dbReference type="AlphaFoldDB" id="A0A348ALV6"/>
<dbReference type="EMBL" id="AP018449">
    <property type="protein sequence ID" value="BBB92054.1"/>
    <property type="molecule type" value="Genomic_DNA"/>
</dbReference>
<keyword evidence="1" id="KW-1133">Transmembrane helix</keyword>
<accession>A0A348ALV6</accession>
<dbReference type="Proteomes" id="UP000276437">
    <property type="component" value="Chromosome"/>
</dbReference>
<evidence type="ECO:0000313" key="3">
    <source>
        <dbReference type="Proteomes" id="UP000276437"/>
    </source>
</evidence>
<organism evidence="2 3">
    <name type="scientific">Methylomusa anaerophila</name>
    <dbReference type="NCBI Taxonomy" id="1930071"/>
    <lineage>
        <taxon>Bacteria</taxon>
        <taxon>Bacillati</taxon>
        <taxon>Bacillota</taxon>
        <taxon>Negativicutes</taxon>
        <taxon>Selenomonadales</taxon>
        <taxon>Sporomusaceae</taxon>
        <taxon>Methylomusa</taxon>
    </lineage>
</organism>
<reference evidence="2 3" key="1">
    <citation type="journal article" date="2018" name="Int. J. Syst. Evol. Microbiol.">
        <title>Methylomusa anaerophila gen. nov., sp. nov., an anaerobic methanol-utilizing bacterium isolated from a microbial fuel cell.</title>
        <authorList>
            <person name="Amano N."/>
            <person name="Yamamuro A."/>
            <person name="Miyahara M."/>
            <person name="Kouzuma A."/>
            <person name="Abe T."/>
            <person name="Watanabe K."/>
        </authorList>
    </citation>
    <scope>NUCLEOTIDE SEQUENCE [LARGE SCALE GENOMIC DNA]</scope>
    <source>
        <strain evidence="2 3">MMFC1</strain>
    </source>
</reference>
<sequence length="53" mass="6048">MRNKRKEKVSVTPTALSMVPFLGPAVVVRNVILWGCFLPWCLLTFVSEANNQW</sequence>
<dbReference type="RefSeq" id="WP_158618771.1">
    <property type="nucleotide sequence ID" value="NZ_AP018449.1"/>
</dbReference>